<evidence type="ECO:0000256" key="12">
    <source>
        <dbReference type="ARBA" id="ARBA00022989"/>
    </source>
</evidence>
<dbReference type="EMBL" id="CP119313">
    <property type="protein sequence ID" value="WEK21303.1"/>
    <property type="molecule type" value="Genomic_DNA"/>
</dbReference>
<evidence type="ECO:0000256" key="1">
    <source>
        <dbReference type="ARBA" id="ARBA00004429"/>
    </source>
</evidence>
<protein>
    <recommendedName>
        <fullName evidence="4">non-specific protein-tyrosine kinase</fullName>
        <ecNumber evidence="4">2.7.10.2</ecNumber>
    </recommendedName>
</protein>
<feature type="domain" description="Polysaccharide chain length determinant N-terminal" evidence="18">
    <location>
        <begin position="17"/>
        <end position="105"/>
    </location>
</feature>
<evidence type="ECO:0000256" key="17">
    <source>
        <dbReference type="SAM" id="Phobius"/>
    </source>
</evidence>
<organism evidence="21 22">
    <name type="scientific">Candidatus Pedobacter colombiensis</name>
    <dbReference type="NCBI Taxonomy" id="3121371"/>
    <lineage>
        <taxon>Bacteria</taxon>
        <taxon>Pseudomonadati</taxon>
        <taxon>Bacteroidota</taxon>
        <taxon>Sphingobacteriia</taxon>
        <taxon>Sphingobacteriales</taxon>
        <taxon>Sphingobacteriaceae</taxon>
        <taxon>Pedobacter</taxon>
    </lineage>
</organism>
<dbReference type="SUPFAM" id="SSF52540">
    <property type="entry name" value="P-loop containing nucleoside triphosphate hydrolases"/>
    <property type="match status" value="1"/>
</dbReference>
<evidence type="ECO:0000256" key="10">
    <source>
        <dbReference type="ARBA" id="ARBA00022777"/>
    </source>
</evidence>
<dbReference type="Gene3D" id="3.40.50.300">
    <property type="entry name" value="P-loop containing nucleotide triphosphate hydrolases"/>
    <property type="match status" value="1"/>
</dbReference>
<dbReference type="PANTHER" id="PTHR32309">
    <property type="entry name" value="TYROSINE-PROTEIN KINASE"/>
    <property type="match status" value="1"/>
</dbReference>
<keyword evidence="5" id="KW-1003">Cell membrane</keyword>
<dbReference type="GO" id="GO:0004715">
    <property type="term" value="F:non-membrane spanning protein tyrosine kinase activity"/>
    <property type="evidence" value="ECO:0007669"/>
    <property type="project" value="UniProtKB-EC"/>
</dbReference>
<evidence type="ECO:0000256" key="15">
    <source>
        <dbReference type="ARBA" id="ARBA00051245"/>
    </source>
</evidence>
<dbReference type="GO" id="GO:0005524">
    <property type="term" value="F:ATP binding"/>
    <property type="evidence" value="ECO:0007669"/>
    <property type="project" value="UniProtKB-KW"/>
</dbReference>
<keyword evidence="13 17" id="KW-0472">Membrane</keyword>
<name>A0AAJ6BAI8_9SPHI</name>
<dbReference type="InterPro" id="IPR005702">
    <property type="entry name" value="Wzc-like_C"/>
</dbReference>
<evidence type="ECO:0000313" key="22">
    <source>
        <dbReference type="Proteomes" id="UP001214530"/>
    </source>
</evidence>
<evidence type="ECO:0000256" key="4">
    <source>
        <dbReference type="ARBA" id="ARBA00011903"/>
    </source>
</evidence>
<dbReference type="Pfam" id="PF13614">
    <property type="entry name" value="AAA_31"/>
    <property type="match status" value="1"/>
</dbReference>
<comment type="catalytic activity">
    <reaction evidence="15">
        <text>L-tyrosyl-[protein] + ATP = O-phospho-L-tyrosyl-[protein] + ADP + H(+)</text>
        <dbReference type="Rhea" id="RHEA:10596"/>
        <dbReference type="Rhea" id="RHEA-COMP:10136"/>
        <dbReference type="Rhea" id="RHEA-COMP:20101"/>
        <dbReference type="ChEBI" id="CHEBI:15378"/>
        <dbReference type="ChEBI" id="CHEBI:30616"/>
        <dbReference type="ChEBI" id="CHEBI:46858"/>
        <dbReference type="ChEBI" id="CHEBI:61978"/>
        <dbReference type="ChEBI" id="CHEBI:456216"/>
        <dbReference type="EC" id="2.7.10.2"/>
    </reaction>
</comment>
<evidence type="ECO:0000256" key="16">
    <source>
        <dbReference type="SAM" id="Coils"/>
    </source>
</evidence>
<dbReference type="Pfam" id="PF02706">
    <property type="entry name" value="Wzz"/>
    <property type="match status" value="1"/>
</dbReference>
<dbReference type="CDD" id="cd05387">
    <property type="entry name" value="BY-kinase"/>
    <property type="match status" value="1"/>
</dbReference>
<evidence type="ECO:0000256" key="6">
    <source>
        <dbReference type="ARBA" id="ARBA00022519"/>
    </source>
</evidence>
<feature type="transmembrane region" description="Helical" evidence="17">
    <location>
        <begin position="26"/>
        <end position="44"/>
    </location>
</feature>
<dbReference type="GO" id="GO:0005886">
    <property type="term" value="C:plasma membrane"/>
    <property type="evidence" value="ECO:0007669"/>
    <property type="project" value="UniProtKB-SubCell"/>
</dbReference>
<dbReference type="Pfam" id="PF13807">
    <property type="entry name" value="GNVR"/>
    <property type="match status" value="1"/>
</dbReference>
<accession>A0AAJ6BAI8</accession>
<evidence type="ECO:0000259" key="19">
    <source>
        <dbReference type="Pfam" id="PF13614"/>
    </source>
</evidence>
<feature type="domain" description="AAA" evidence="19">
    <location>
        <begin position="584"/>
        <end position="696"/>
    </location>
</feature>
<keyword evidence="11" id="KW-0067">ATP-binding</keyword>
<evidence type="ECO:0000259" key="20">
    <source>
        <dbReference type="Pfam" id="PF13807"/>
    </source>
</evidence>
<evidence type="ECO:0000256" key="13">
    <source>
        <dbReference type="ARBA" id="ARBA00023136"/>
    </source>
</evidence>
<evidence type="ECO:0000256" key="7">
    <source>
        <dbReference type="ARBA" id="ARBA00022679"/>
    </source>
</evidence>
<reference evidence="21" key="1">
    <citation type="submission" date="2023-03" db="EMBL/GenBank/DDBJ databases">
        <title>Andean soil-derived lignocellulolytic bacterial consortium as a source of novel taxa and putative plastic-active enzymes.</title>
        <authorList>
            <person name="Diaz-Garcia L."/>
            <person name="Chuvochina M."/>
            <person name="Feuerriegel G."/>
            <person name="Bunk B."/>
            <person name="Sproer C."/>
            <person name="Streit W.R."/>
            <person name="Rodriguez L.M."/>
            <person name="Overmann J."/>
            <person name="Jimenez D.J."/>
        </authorList>
    </citation>
    <scope>NUCLEOTIDE SEQUENCE</scope>
    <source>
        <strain evidence="21">MAG 3858</strain>
    </source>
</reference>
<keyword evidence="8 17" id="KW-0812">Transmembrane</keyword>
<keyword evidence="12 17" id="KW-1133">Transmembrane helix</keyword>
<dbReference type="InterPro" id="IPR027417">
    <property type="entry name" value="P-loop_NTPase"/>
</dbReference>
<dbReference type="InterPro" id="IPR025669">
    <property type="entry name" value="AAA_dom"/>
</dbReference>
<dbReference type="AlphaFoldDB" id="A0AAJ6BAI8"/>
<gene>
    <name evidence="21" type="ORF">P0Y49_09125</name>
</gene>
<feature type="transmembrane region" description="Helical" evidence="17">
    <location>
        <begin position="487"/>
        <end position="505"/>
    </location>
</feature>
<dbReference type="Proteomes" id="UP001214530">
    <property type="component" value="Chromosome"/>
</dbReference>
<proteinExistence type="inferred from homology"/>
<comment type="similarity">
    <text evidence="2">Belongs to the CpsD/CapB family.</text>
</comment>
<evidence type="ECO:0000256" key="8">
    <source>
        <dbReference type="ARBA" id="ARBA00022692"/>
    </source>
</evidence>
<keyword evidence="7 21" id="KW-0808">Transferase</keyword>
<dbReference type="PANTHER" id="PTHR32309:SF13">
    <property type="entry name" value="FERRIC ENTEROBACTIN TRANSPORT PROTEIN FEPE"/>
    <property type="match status" value="1"/>
</dbReference>
<sequence>MNSSAYQNTETVESYKAILQIFIKKWYIFLLCIALCLLGAFLYLQTTTPQYKVSSTLYVQDDRNSDGVQKGTAFSDLNMFKTDKKAYNEMEALRSRELIYETIKALSLDVAYFQKGTLRDKELYGNNLPIKVKVIEVNATGYKNSLEISPLNDHQFILTDKGQKFTMPYEVLIQKPGYKIVVSKGPAIKKNAKPITVKFKNLDLMAESYSLGGLKIAAIEKDASTIIISLNDNVPQRGIDILTYLIDTYNKENLIKKNATAINTVNFIDKRLKYLNNDLTNVEQDVENYKQNNLITDLNMDAQTNIAKSSEYHQLLSSANVQLNVLASLEKYLNNNSLNLVPSSLTINNSTLNELTSKYNAIQQERSRMLRTSEEANPLVENLTAQLISLKSNIRENLQNIKSALTLERNNLQATTSNLNYKTHLVPKVERGIQERSREQSVKANLYNYLLQKREETTLLLSGTAPTSQIVDKPAYNSAPVSPKTQLIYLIAGILGCFIPGIVIYGRSTMNNKIVDVKDIELITGVPVLGVLNHLEKHEPVVIEQNSRSTMSELFRYIRSNLHFMNSGLPDQVILVTSCMKSEGKTFFSINLGMTLASVNKKVVLLEFDMREPQLLQKMHLSSKIGITDYLLRDDITIDELLLNSRKYHNLLLIDCGPVPGNPAELMMHPKIGQMLEELKERFDYVIIDTAPVGQVADAFSLSKYTDLSIYLVRYNYTDKLQLNILKDILYYKKLNNPMVVFNDAKINNNTTYGYGGYGYGLSLEISKN</sequence>
<comment type="similarity">
    <text evidence="3">Belongs to the etk/wzc family.</text>
</comment>
<evidence type="ECO:0000259" key="18">
    <source>
        <dbReference type="Pfam" id="PF02706"/>
    </source>
</evidence>
<evidence type="ECO:0000256" key="11">
    <source>
        <dbReference type="ARBA" id="ARBA00022840"/>
    </source>
</evidence>
<feature type="coiled-coil region" evidence="16">
    <location>
        <begin position="352"/>
        <end position="415"/>
    </location>
</feature>
<evidence type="ECO:0000256" key="9">
    <source>
        <dbReference type="ARBA" id="ARBA00022741"/>
    </source>
</evidence>
<dbReference type="InterPro" id="IPR050445">
    <property type="entry name" value="Bact_polysacc_biosynth/exp"/>
</dbReference>
<dbReference type="NCBIfam" id="TIGR01007">
    <property type="entry name" value="eps_fam"/>
    <property type="match status" value="1"/>
</dbReference>
<evidence type="ECO:0000256" key="3">
    <source>
        <dbReference type="ARBA" id="ARBA00008883"/>
    </source>
</evidence>
<dbReference type="EC" id="2.7.10.2" evidence="4"/>
<keyword evidence="10" id="KW-0418">Kinase</keyword>
<comment type="subcellular location">
    <subcellularLocation>
        <location evidence="1">Cell inner membrane</location>
        <topology evidence="1">Multi-pass membrane protein</topology>
    </subcellularLocation>
</comment>
<evidence type="ECO:0000256" key="5">
    <source>
        <dbReference type="ARBA" id="ARBA00022475"/>
    </source>
</evidence>
<keyword evidence="16" id="KW-0175">Coiled coil</keyword>
<evidence type="ECO:0000313" key="21">
    <source>
        <dbReference type="EMBL" id="WEK21303.1"/>
    </source>
</evidence>
<dbReference type="InterPro" id="IPR032807">
    <property type="entry name" value="GNVR"/>
</dbReference>
<keyword evidence="9" id="KW-0547">Nucleotide-binding</keyword>
<evidence type="ECO:0000256" key="14">
    <source>
        <dbReference type="ARBA" id="ARBA00023137"/>
    </source>
</evidence>
<feature type="domain" description="Tyrosine-protein kinase G-rich" evidence="20">
    <location>
        <begin position="437"/>
        <end position="507"/>
    </location>
</feature>
<keyword evidence="6" id="KW-0997">Cell inner membrane</keyword>
<dbReference type="InterPro" id="IPR003856">
    <property type="entry name" value="LPS_length_determ_N"/>
</dbReference>
<evidence type="ECO:0000256" key="2">
    <source>
        <dbReference type="ARBA" id="ARBA00007316"/>
    </source>
</evidence>
<keyword evidence="14" id="KW-0829">Tyrosine-protein kinase</keyword>